<gene>
    <name evidence="2" type="ORF">D9619_010941</name>
</gene>
<accession>A0A8H5B9S8</accession>
<reference evidence="2 3" key="1">
    <citation type="journal article" date="2020" name="ISME J.">
        <title>Uncovering the hidden diversity of litter-decomposition mechanisms in mushroom-forming fungi.</title>
        <authorList>
            <person name="Floudas D."/>
            <person name="Bentzer J."/>
            <person name="Ahren D."/>
            <person name="Johansson T."/>
            <person name="Persson P."/>
            <person name="Tunlid A."/>
        </authorList>
    </citation>
    <scope>NUCLEOTIDE SEQUENCE [LARGE SCALE GENOMIC DNA]</scope>
    <source>
        <strain evidence="2 3">CBS 101986</strain>
    </source>
</reference>
<dbReference type="EMBL" id="JAACJJ010000030">
    <property type="protein sequence ID" value="KAF5318871.1"/>
    <property type="molecule type" value="Genomic_DNA"/>
</dbReference>
<evidence type="ECO:0000313" key="2">
    <source>
        <dbReference type="EMBL" id="KAF5318871.1"/>
    </source>
</evidence>
<proteinExistence type="predicted"/>
<dbReference type="Proteomes" id="UP000567179">
    <property type="component" value="Unassembled WGS sequence"/>
</dbReference>
<comment type="caution">
    <text evidence="2">The sequence shown here is derived from an EMBL/GenBank/DDBJ whole genome shotgun (WGS) entry which is preliminary data.</text>
</comment>
<evidence type="ECO:0000256" key="1">
    <source>
        <dbReference type="SAM" id="MobiDB-lite"/>
    </source>
</evidence>
<dbReference type="OrthoDB" id="2122982at2759"/>
<dbReference type="AlphaFoldDB" id="A0A8H5B9S8"/>
<name>A0A8H5B9S8_9AGAR</name>
<evidence type="ECO:0008006" key="4">
    <source>
        <dbReference type="Google" id="ProtNLM"/>
    </source>
</evidence>
<feature type="region of interest" description="Disordered" evidence="1">
    <location>
        <begin position="1042"/>
        <end position="1072"/>
    </location>
</feature>
<feature type="compositionally biased region" description="Basic and acidic residues" evidence="1">
    <location>
        <begin position="1055"/>
        <end position="1065"/>
    </location>
</feature>
<protein>
    <recommendedName>
        <fullName evidence="4">EF-hand domain-containing protein</fullName>
    </recommendedName>
</protein>
<organism evidence="2 3">
    <name type="scientific">Psilocybe cf. subviscida</name>
    <dbReference type="NCBI Taxonomy" id="2480587"/>
    <lineage>
        <taxon>Eukaryota</taxon>
        <taxon>Fungi</taxon>
        <taxon>Dikarya</taxon>
        <taxon>Basidiomycota</taxon>
        <taxon>Agaricomycotina</taxon>
        <taxon>Agaricomycetes</taxon>
        <taxon>Agaricomycetidae</taxon>
        <taxon>Agaricales</taxon>
        <taxon>Agaricineae</taxon>
        <taxon>Strophariaceae</taxon>
        <taxon>Psilocybe</taxon>
    </lineage>
</organism>
<sequence length="1221" mass="137767">MDDGAHAQHRLTLETTQEETWAELRQFYAKNHASIERSKSLNIAQGQFQEQLDQVLEASQVLLDGLVALANVHPVVGLAVLAFHGMIKLDITRKENNRKVLAVKLQMQSMMSAMFQMCELKHIHILDEPQKAAQREQLQELVKTIADEIKQCGSDLNYYSDRKFVSKLFKAKIYERRFAEHVETFTQRRSELQTTITAYISAGIDAANTVIGQVGQTVEVMDTKIDLLLAVFQRLDTPSERELLKIIEENGAENCINKDDLLKVLLTKSGQSVNSLVDARKALRAELIEDFDKVLSQNLGHFEKLLVVQNDNLEHLSSQIEEQGLGIYDQNLKIDKLLNHSILILEEGKLIKKALGPNTRIKLKDPELQQIWDRMGLSGRRSVKAKQFVLTLRDYLIASDRSVLATPEPLSALSFDFHESAAPLSFPVPQEPAQLTIPDESESDAWVLKHINATHVQPIIEAIDLDGSGFISVQEANKFARSRPKGMKFLPWIAYWAAGWHYNIIDYRSKIYRVMQTLHLIAANVLPVNRKLTDLYMDSWDYYRIEGILRPIRLLPQDVSRDPPLAGLATAIATAHESRLKNNLEKLSYVLRSPADVALVIGTERLETSLLPLLYLLLDRHLAIFEIAKSRVLSSLEFRDHRSSVQSILSMYDERMRRLRDVFRQVNHDTEVYCSNFAYGMFLDSFKQTPDKAIAGGNTLLEFDDDTMYDDALSGTADASKDTDLGENSENNLEDILSDVSSDVLSFNPGPDVSILTRGVQDPLSVMKFMITDDLDSFDDAEPNDDTGFKPPLQDYVPYGIEGRWVGMFAKGELEWPPFECVVQPIIDGRLVAKGRDYADPCRISGLYDDQTGGVSFQVRYPGYTPIQFNGSYDSSRDTIGGSWSIILESSGDIAKAEDPPQTPEQTFSMTRHSTAAFRFRKILDEPEDGAPLAGANTARRRWAFAIEAVLFNVEARMGSWDFMRCRIAERNEWNALHTRDVVLGQIFPITRGFITVEQQTRWYEKTGGGGTVVRWSVIHAGRPLFSGDILRSERIKRAFRESNSATARTHAVNRKTDKSSHPTDTKTPADPPVCTSCSSLLTLPCWACAVCTPEILLCLQCEKSFETPLKHRDAMPRGHSSRHHLMRISDSVEEGVVKLRSHSEELNEMEIKISKGIRALEEYSEDRINALEEKLEEKLDSRLGALESKVDSLMSLMQQVLLAGEQRQNNLGAVLTYTQD</sequence>
<evidence type="ECO:0000313" key="3">
    <source>
        <dbReference type="Proteomes" id="UP000567179"/>
    </source>
</evidence>
<keyword evidence="3" id="KW-1185">Reference proteome</keyword>